<dbReference type="GeneID" id="89953692"/>
<sequence length="114" mass="13268">MTFTTVKRNYLDFEALPEQDKFKIVVCYDGSGYGLMQAVYNEDGTIQLKHYKSKEELVFKMKYNRKKRFNYDKEANKLVEVVSITADIALKKWCPLTFHGTMQENGAAQGHPFE</sequence>
<proteinExistence type="predicted"/>
<dbReference type="Proteomes" id="UP001304243">
    <property type="component" value="Unassembled WGS sequence"/>
</dbReference>
<gene>
    <name evidence="1" type="ORF">ATC70_010006</name>
</gene>
<name>A0AAN7DRS5_9FUNG</name>
<dbReference type="EMBL" id="JASEJX010000012">
    <property type="protein sequence ID" value="KAK4519765.1"/>
    <property type="molecule type" value="Genomic_DNA"/>
</dbReference>
<dbReference type="RefSeq" id="XP_064686431.1">
    <property type="nucleotide sequence ID" value="XM_064829229.1"/>
</dbReference>
<evidence type="ECO:0000313" key="1">
    <source>
        <dbReference type="EMBL" id="KAK4519765.1"/>
    </source>
</evidence>
<accession>A0AAN7DRS5</accession>
<keyword evidence="2" id="KW-1185">Reference proteome</keyword>
<dbReference type="AlphaFoldDB" id="A0AAN7DRS5"/>
<protein>
    <submittedName>
        <fullName evidence="1">Uncharacterized protein</fullName>
    </submittedName>
</protein>
<comment type="caution">
    <text evidence="1">The sequence shown here is derived from an EMBL/GenBank/DDBJ whole genome shotgun (WGS) entry which is preliminary data.</text>
</comment>
<organism evidence="1 2">
    <name type="scientific">Mucor velutinosus</name>
    <dbReference type="NCBI Taxonomy" id="708070"/>
    <lineage>
        <taxon>Eukaryota</taxon>
        <taxon>Fungi</taxon>
        <taxon>Fungi incertae sedis</taxon>
        <taxon>Mucoromycota</taxon>
        <taxon>Mucoromycotina</taxon>
        <taxon>Mucoromycetes</taxon>
        <taxon>Mucorales</taxon>
        <taxon>Mucorineae</taxon>
        <taxon>Mucoraceae</taxon>
        <taxon>Mucor</taxon>
    </lineage>
</organism>
<reference evidence="1 2" key="1">
    <citation type="submission" date="2022-11" db="EMBL/GenBank/DDBJ databases">
        <title>Mucor velutinosus strain NIH1002 WGS.</title>
        <authorList>
            <person name="Subramanian P."/>
            <person name="Mullikin J.C."/>
            <person name="Segre J.A."/>
            <person name="Zelazny A.M."/>
        </authorList>
    </citation>
    <scope>NUCLEOTIDE SEQUENCE [LARGE SCALE GENOMIC DNA]</scope>
    <source>
        <strain evidence="1 2">NIH1002</strain>
    </source>
</reference>
<evidence type="ECO:0000313" key="2">
    <source>
        <dbReference type="Proteomes" id="UP001304243"/>
    </source>
</evidence>